<dbReference type="OrthoDB" id="5464689at2"/>
<dbReference type="RefSeq" id="WP_073359521.1">
    <property type="nucleotide sequence ID" value="NZ_FNTL01000004.1"/>
</dbReference>
<evidence type="ECO:0000256" key="3">
    <source>
        <dbReference type="ARBA" id="ARBA00023163"/>
    </source>
</evidence>
<dbReference type="Pfam" id="PF12833">
    <property type="entry name" value="HTH_18"/>
    <property type="match status" value="1"/>
</dbReference>
<dbReference type="Gene3D" id="1.10.10.60">
    <property type="entry name" value="Homeodomain-like"/>
    <property type="match status" value="1"/>
</dbReference>
<dbReference type="PANTHER" id="PTHR46796:SF12">
    <property type="entry name" value="HTH-TYPE DNA-BINDING TRANSCRIPTIONAL ACTIVATOR EUTR"/>
    <property type="match status" value="1"/>
</dbReference>
<dbReference type="Pfam" id="PF14525">
    <property type="entry name" value="AraC_binding_2"/>
    <property type="match status" value="1"/>
</dbReference>
<sequence length="338" mass="37171">MQESPKAAGEATGAPEEPEVHAFEATDLDHAQAALGDTYFPHRLDQLSTGSVMDMSLHTVQLGPLTVGRLTYGGVEVSLDLGELGNAYNIAIPLAGRHDTDSAGQRHIFTPGQACIYLPHRPTRITRWSAGGIQYGIKFDRDYLEAELQGILGRPTRAPVTFDPVLDLADPQVSSWLSLVRTLVADLDKHHSMLYSPLISRPLVEALTSGLLLAANHDHRELLDTRVPAARPRTVKSALDAMHAHPEESWTVRALADLSGVSVRTLQDGFARYVGASPMAYLRGIRLERAHEELVVADPRYSAVSDVAYHWGFRHLGRFSVEYRRRYGQSPSVTLTKA</sequence>
<protein>
    <submittedName>
        <fullName evidence="5">Helix-turn-helix domain-containing protein</fullName>
    </submittedName>
</protein>
<name>A0A1H5E8N5_RHOJO</name>
<dbReference type="Proteomes" id="UP000183407">
    <property type="component" value="Unassembled WGS sequence"/>
</dbReference>
<dbReference type="InterPro" id="IPR018062">
    <property type="entry name" value="HTH_AraC-typ_CS"/>
</dbReference>
<keyword evidence="2" id="KW-0238">DNA-binding</keyword>
<dbReference type="InterPro" id="IPR050204">
    <property type="entry name" value="AraC_XylS_family_regulators"/>
</dbReference>
<dbReference type="AlphaFoldDB" id="A0A1H5E8N5"/>
<evidence type="ECO:0000256" key="2">
    <source>
        <dbReference type="ARBA" id="ARBA00023125"/>
    </source>
</evidence>
<evidence type="ECO:0000259" key="4">
    <source>
        <dbReference type="PROSITE" id="PS01124"/>
    </source>
</evidence>
<organism evidence="5 6">
    <name type="scientific">Rhodococcus jostii</name>
    <dbReference type="NCBI Taxonomy" id="132919"/>
    <lineage>
        <taxon>Bacteria</taxon>
        <taxon>Bacillati</taxon>
        <taxon>Actinomycetota</taxon>
        <taxon>Actinomycetes</taxon>
        <taxon>Mycobacteriales</taxon>
        <taxon>Nocardiaceae</taxon>
        <taxon>Rhodococcus</taxon>
    </lineage>
</organism>
<gene>
    <name evidence="5" type="ORF">SAMN04490220_5863</name>
</gene>
<dbReference type="PANTHER" id="PTHR46796">
    <property type="entry name" value="HTH-TYPE TRANSCRIPTIONAL ACTIVATOR RHAS-RELATED"/>
    <property type="match status" value="1"/>
</dbReference>
<feature type="domain" description="HTH araC/xylS-type" evidence="4">
    <location>
        <begin position="236"/>
        <end position="337"/>
    </location>
</feature>
<proteinExistence type="predicted"/>
<dbReference type="SMART" id="SM00342">
    <property type="entry name" value="HTH_ARAC"/>
    <property type="match status" value="1"/>
</dbReference>
<keyword evidence="3" id="KW-0804">Transcription</keyword>
<dbReference type="GO" id="GO:0043565">
    <property type="term" value="F:sequence-specific DNA binding"/>
    <property type="evidence" value="ECO:0007669"/>
    <property type="project" value="InterPro"/>
</dbReference>
<evidence type="ECO:0000313" key="6">
    <source>
        <dbReference type="Proteomes" id="UP000183407"/>
    </source>
</evidence>
<dbReference type="SUPFAM" id="SSF46689">
    <property type="entry name" value="Homeodomain-like"/>
    <property type="match status" value="2"/>
</dbReference>
<keyword evidence="1" id="KW-0805">Transcription regulation</keyword>
<dbReference type="GO" id="GO:0003700">
    <property type="term" value="F:DNA-binding transcription factor activity"/>
    <property type="evidence" value="ECO:0007669"/>
    <property type="project" value="InterPro"/>
</dbReference>
<evidence type="ECO:0000313" key="5">
    <source>
        <dbReference type="EMBL" id="SED87386.1"/>
    </source>
</evidence>
<dbReference type="InterPro" id="IPR009057">
    <property type="entry name" value="Homeodomain-like_sf"/>
</dbReference>
<dbReference type="InterPro" id="IPR035418">
    <property type="entry name" value="AraC-bd_2"/>
</dbReference>
<dbReference type="PROSITE" id="PS00041">
    <property type="entry name" value="HTH_ARAC_FAMILY_1"/>
    <property type="match status" value="1"/>
</dbReference>
<evidence type="ECO:0000256" key="1">
    <source>
        <dbReference type="ARBA" id="ARBA00023015"/>
    </source>
</evidence>
<dbReference type="EMBL" id="FNTL01000004">
    <property type="protein sequence ID" value="SED87386.1"/>
    <property type="molecule type" value="Genomic_DNA"/>
</dbReference>
<accession>A0A1H5E8N5</accession>
<dbReference type="PROSITE" id="PS01124">
    <property type="entry name" value="HTH_ARAC_FAMILY_2"/>
    <property type="match status" value="1"/>
</dbReference>
<reference evidence="6" key="1">
    <citation type="submission" date="2016-10" db="EMBL/GenBank/DDBJ databases">
        <authorList>
            <person name="Varghese N."/>
        </authorList>
    </citation>
    <scope>NUCLEOTIDE SEQUENCE [LARGE SCALE GENOMIC DNA]</scope>
    <source>
        <strain evidence="6">DSM 44719</strain>
    </source>
</reference>
<dbReference type="InterPro" id="IPR018060">
    <property type="entry name" value="HTH_AraC"/>
</dbReference>